<comment type="similarity">
    <text evidence="1">Belongs to the Skp family.</text>
</comment>
<evidence type="ECO:0000256" key="1">
    <source>
        <dbReference type="ARBA" id="ARBA00009091"/>
    </source>
</evidence>
<accession>A0ABW3I451</accession>
<proteinExistence type="inferred from homology"/>
<evidence type="ECO:0000313" key="3">
    <source>
        <dbReference type="EMBL" id="MFD0964645.1"/>
    </source>
</evidence>
<comment type="caution">
    <text evidence="3">The sequence shown here is derived from an EMBL/GenBank/DDBJ whole genome shotgun (WGS) entry which is preliminary data.</text>
</comment>
<dbReference type="EMBL" id="JBHTJM010000009">
    <property type="protein sequence ID" value="MFD0964645.1"/>
    <property type="molecule type" value="Genomic_DNA"/>
</dbReference>
<gene>
    <name evidence="3" type="ORF">ACFQ1O_11575</name>
</gene>
<dbReference type="Proteomes" id="UP001596997">
    <property type="component" value="Unassembled WGS sequence"/>
</dbReference>
<dbReference type="SUPFAM" id="SSF111384">
    <property type="entry name" value="OmpH-like"/>
    <property type="match status" value="1"/>
</dbReference>
<name>A0ABW3I451_9FLAO</name>
<dbReference type="Gene3D" id="3.30.910.20">
    <property type="entry name" value="Skp domain"/>
    <property type="match status" value="1"/>
</dbReference>
<dbReference type="RefSeq" id="WP_377716185.1">
    <property type="nucleotide sequence ID" value="NZ_JBHTJM010000009.1"/>
</dbReference>
<dbReference type="InterPro" id="IPR005632">
    <property type="entry name" value="Chaperone_Skp"/>
</dbReference>
<sequence length="171" mass="19393">MKKLVLVALGSILFFSCQQEKTAFVDNEKLIEESQEKKDLEAQYNTKIESFGKKKDSVGKAFQIEVQEFQAKADKLAKAKAQEMYQSLGQKQQFLQQQLQMEEQGISKNFQTKIDSLLSKVDSSIEDYGKANGYSYIFGKNKAGSVLYGSDKNDITEAVIEKLNKEYSDNK</sequence>
<evidence type="ECO:0000256" key="2">
    <source>
        <dbReference type="ARBA" id="ARBA00022729"/>
    </source>
</evidence>
<keyword evidence="2" id="KW-0732">Signal</keyword>
<dbReference type="PANTHER" id="PTHR35089:SF1">
    <property type="entry name" value="CHAPERONE PROTEIN SKP"/>
    <property type="match status" value="1"/>
</dbReference>
<organism evidence="3 4">
    <name type="scientific">Pseudofulvibacter geojedonensis</name>
    <dbReference type="NCBI Taxonomy" id="1123758"/>
    <lineage>
        <taxon>Bacteria</taxon>
        <taxon>Pseudomonadati</taxon>
        <taxon>Bacteroidota</taxon>
        <taxon>Flavobacteriia</taxon>
        <taxon>Flavobacteriales</taxon>
        <taxon>Flavobacteriaceae</taxon>
        <taxon>Pseudofulvibacter</taxon>
    </lineage>
</organism>
<reference evidence="4" key="1">
    <citation type="journal article" date="2019" name="Int. J. Syst. Evol. Microbiol.">
        <title>The Global Catalogue of Microorganisms (GCM) 10K type strain sequencing project: providing services to taxonomists for standard genome sequencing and annotation.</title>
        <authorList>
            <consortium name="The Broad Institute Genomics Platform"/>
            <consortium name="The Broad Institute Genome Sequencing Center for Infectious Disease"/>
            <person name="Wu L."/>
            <person name="Ma J."/>
        </authorList>
    </citation>
    <scope>NUCLEOTIDE SEQUENCE [LARGE SCALE GENOMIC DNA]</scope>
    <source>
        <strain evidence="4">CCUG 62114</strain>
    </source>
</reference>
<dbReference type="PANTHER" id="PTHR35089">
    <property type="entry name" value="CHAPERONE PROTEIN SKP"/>
    <property type="match status" value="1"/>
</dbReference>
<dbReference type="SMART" id="SM00935">
    <property type="entry name" value="OmpH"/>
    <property type="match status" value="1"/>
</dbReference>
<dbReference type="Pfam" id="PF03938">
    <property type="entry name" value="OmpH"/>
    <property type="match status" value="1"/>
</dbReference>
<keyword evidence="4" id="KW-1185">Reference proteome</keyword>
<dbReference type="PROSITE" id="PS51257">
    <property type="entry name" value="PROKAR_LIPOPROTEIN"/>
    <property type="match status" value="1"/>
</dbReference>
<evidence type="ECO:0000313" key="4">
    <source>
        <dbReference type="Proteomes" id="UP001596997"/>
    </source>
</evidence>
<protein>
    <submittedName>
        <fullName evidence="3">OmpH family outer membrane protein</fullName>
    </submittedName>
</protein>
<dbReference type="InterPro" id="IPR024930">
    <property type="entry name" value="Skp_dom_sf"/>
</dbReference>